<evidence type="ECO:0000313" key="5">
    <source>
        <dbReference type="Proteomes" id="UP000252132"/>
    </source>
</evidence>
<dbReference type="AlphaFoldDB" id="A0A368E1X7"/>
<gene>
    <name evidence="4" type="ORF">DBW69_01530</name>
</gene>
<dbReference type="Pfam" id="PF00106">
    <property type="entry name" value="adh_short"/>
    <property type="match status" value="1"/>
</dbReference>
<dbReference type="InterPro" id="IPR036291">
    <property type="entry name" value="NAD(P)-bd_dom_sf"/>
</dbReference>
<dbReference type="Gene3D" id="3.40.50.720">
    <property type="entry name" value="NAD(P)-binding Rossmann-like Domain"/>
    <property type="match status" value="1"/>
</dbReference>
<dbReference type="Proteomes" id="UP000252132">
    <property type="component" value="Unassembled WGS sequence"/>
</dbReference>
<dbReference type="GO" id="GO:0016491">
    <property type="term" value="F:oxidoreductase activity"/>
    <property type="evidence" value="ECO:0007669"/>
    <property type="project" value="UniProtKB-KW"/>
</dbReference>
<dbReference type="PRINTS" id="PR00080">
    <property type="entry name" value="SDRFAMILY"/>
</dbReference>
<accession>A0A368E1X7</accession>
<name>A0A368E1X7_9PROT</name>
<evidence type="ECO:0000313" key="4">
    <source>
        <dbReference type="EMBL" id="RCL78099.1"/>
    </source>
</evidence>
<dbReference type="InterPro" id="IPR002347">
    <property type="entry name" value="SDR_fam"/>
</dbReference>
<dbReference type="PANTHER" id="PTHR44196">
    <property type="entry name" value="DEHYDROGENASE/REDUCTASE SDR FAMILY MEMBER 7B"/>
    <property type="match status" value="1"/>
</dbReference>
<comment type="similarity">
    <text evidence="1 3">Belongs to the short-chain dehydrogenases/reductases (SDR) family.</text>
</comment>
<dbReference type="FunFam" id="3.40.50.720:FF:000084">
    <property type="entry name" value="Short-chain dehydrogenase reductase"/>
    <property type="match status" value="1"/>
</dbReference>
<dbReference type="EMBL" id="QOQF01000003">
    <property type="protein sequence ID" value="RCL78099.1"/>
    <property type="molecule type" value="Genomic_DNA"/>
</dbReference>
<proteinExistence type="inferred from homology"/>
<evidence type="ECO:0000256" key="1">
    <source>
        <dbReference type="ARBA" id="ARBA00006484"/>
    </source>
</evidence>
<dbReference type="PRINTS" id="PR00081">
    <property type="entry name" value="GDHRDH"/>
</dbReference>
<reference evidence="4 5" key="1">
    <citation type="journal article" date="2018" name="Microbiome">
        <title>Fine metagenomic profile of the Mediterranean stratified and mixed water columns revealed by assembly and recruitment.</title>
        <authorList>
            <person name="Haro-Moreno J.M."/>
            <person name="Lopez-Perez M."/>
            <person name="De La Torre J.R."/>
            <person name="Picazo A."/>
            <person name="Camacho A."/>
            <person name="Rodriguez-Valera F."/>
        </authorList>
    </citation>
    <scope>NUCLEOTIDE SEQUENCE [LARGE SCALE GENOMIC DNA]</scope>
    <source>
        <strain evidence="4">MED-G55</strain>
    </source>
</reference>
<protein>
    <submittedName>
        <fullName evidence="4">SDR family NAD(P)-dependent oxidoreductase</fullName>
    </submittedName>
</protein>
<dbReference type="InterPro" id="IPR020904">
    <property type="entry name" value="Sc_DH/Rdtase_CS"/>
</dbReference>
<organism evidence="4 5">
    <name type="scientific">PS1 clade bacterium</name>
    <dbReference type="NCBI Taxonomy" id="2175152"/>
    <lineage>
        <taxon>Bacteria</taxon>
        <taxon>Pseudomonadati</taxon>
        <taxon>Pseudomonadota</taxon>
        <taxon>Alphaproteobacteria</taxon>
        <taxon>PS1 clade</taxon>
    </lineage>
</organism>
<keyword evidence="2" id="KW-0560">Oxidoreductase</keyword>
<sequence>MSNRKLSAMRPSDGVVWITGASSGIGAAVALEMADRGWEVAISARSSKKLDKIAALHSNIKAFACDVTDRDGMSKTAQEIEAEFGSLAMIIANAGIYLPTRFPEFDVSVFDDSFDVNLTGTVNMVAAAYPFMIGREKGQIVLVSSVAGYNGLPTSAAYGATKAALLNMGEAMAVDLAKHGLSVNMVAPGFIDTPATQKNTFHMPALMDVTKAATAMVDGLEKNRTRITFPKRFTFWLRLLTFLPRQLYVRLLSR</sequence>
<comment type="caution">
    <text evidence="4">The sequence shown here is derived from an EMBL/GenBank/DDBJ whole genome shotgun (WGS) entry which is preliminary data.</text>
</comment>
<dbReference type="GO" id="GO:0016020">
    <property type="term" value="C:membrane"/>
    <property type="evidence" value="ECO:0007669"/>
    <property type="project" value="TreeGrafter"/>
</dbReference>
<evidence type="ECO:0000256" key="2">
    <source>
        <dbReference type="ARBA" id="ARBA00023002"/>
    </source>
</evidence>
<dbReference type="SUPFAM" id="SSF51735">
    <property type="entry name" value="NAD(P)-binding Rossmann-fold domains"/>
    <property type="match status" value="1"/>
</dbReference>
<evidence type="ECO:0000256" key="3">
    <source>
        <dbReference type="RuleBase" id="RU000363"/>
    </source>
</evidence>
<dbReference type="PANTHER" id="PTHR44196:SF1">
    <property type="entry name" value="DEHYDROGENASE_REDUCTASE SDR FAMILY MEMBER 7B"/>
    <property type="match status" value="1"/>
</dbReference>
<dbReference type="PROSITE" id="PS00061">
    <property type="entry name" value="ADH_SHORT"/>
    <property type="match status" value="1"/>
</dbReference>